<name>A0ABS5AXE4_9STRE</name>
<accession>A0ABS5AXE4</accession>
<keyword evidence="2" id="KW-1185">Reference proteome</keyword>
<comment type="caution">
    <text evidence="1">The sequence shown here is derived from an EMBL/GenBank/DDBJ whole genome shotgun (WGS) entry which is preliminary data.</text>
</comment>
<sequence length="80" mass="9293">MGRQAVVISYPTGSDFSLLDDGHSQLIKQWRHLIQLNPEGQGCRYQDILEIEAGLLTPLLAGFARLFYRHRQRRWLKLAE</sequence>
<proteinExistence type="predicted"/>
<protein>
    <submittedName>
        <fullName evidence="1">Uncharacterized protein</fullName>
    </submittedName>
</protein>
<organism evidence="1 2">
    <name type="scientific">Streptococcus panodentis</name>
    <dbReference type="NCBI Taxonomy" id="1581472"/>
    <lineage>
        <taxon>Bacteria</taxon>
        <taxon>Bacillati</taxon>
        <taxon>Bacillota</taxon>
        <taxon>Bacilli</taxon>
        <taxon>Lactobacillales</taxon>
        <taxon>Streptococcaceae</taxon>
        <taxon>Streptococcus</taxon>
    </lineage>
</organism>
<dbReference type="RefSeq" id="WP_209551468.1">
    <property type="nucleotide sequence ID" value="NZ_QFAY01000015.1"/>
</dbReference>
<evidence type="ECO:0000313" key="1">
    <source>
        <dbReference type="EMBL" id="MBP2621254.1"/>
    </source>
</evidence>
<dbReference type="EMBL" id="QFAY01000015">
    <property type="protein sequence ID" value="MBP2621254.1"/>
    <property type="molecule type" value="Genomic_DNA"/>
</dbReference>
<evidence type="ECO:0000313" key="2">
    <source>
        <dbReference type="Proteomes" id="UP001519349"/>
    </source>
</evidence>
<gene>
    <name evidence="1" type="ORF">DHL47_07980</name>
</gene>
<reference evidence="1 2" key="1">
    <citation type="submission" date="2018-05" db="EMBL/GenBank/DDBJ databases">
        <title>Draft genome sequence of Streptococcus panodentis CCUG 70867T.</title>
        <authorList>
            <person name="Salva-Serra F."/>
            <person name="Mendez V."/>
            <person name="Jaen-Luchoro D."/>
            <person name="Gonzales-Siles L."/>
            <person name="Karlsson R."/>
            <person name="Engstrom-Jakobsson H."/>
            <person name="Busquets A."/>
            <person name="Gomila M."/>
            <person name="Pineiro-Iglesias B."/>
            <person name="Bennasar-Figueras A."/>
            <person name="Seeger M."/>
            <person name="Moore E."/>
        </authorList>
    </citation>
    <scope>NUCLEOTIDE SEQUENCE [LARGE SCALE GENOMIC DNA]</scope>
    <source>
        <strain evidence="1 2">CCUG 70867</strain>
    </source>
</reference>
<dbReference type="Proteomes" id="UP001519349">
    <property type="component" value="Unassembled WGS sequence"/>
</dbReference>